<evidence type="ECO:0000313" key="9">
    <source>
        <dbReference type="EMBL" id="CAD8830170.1"/>
    </source>
</evidence>
<evidence type="ECO:0000256" key="4">
    <source>
        <dbReference type="ARBA" id="ARBA00023176"/>
    </source>
</evidence>
<comment type="function">
    <text evidence="6">Clathrin is the major protein of the polyhedral coat of coated pits and vesicles.</text>
</comment>
<evidence type="ECO:0000256" key="5">
    <source>
        <dbReference type="ARBA" id="ARBA00023329"/>
    </source>
</evidence>
<dbReference type="PANTHER" id="PTHR10639:SF7">
    <property type="entry name" value="CLATHRIN LIGHT CHAIN"/>
    <property type="match status" value="1"/>
</dbReference>
<dbReference type="Pfam" id="PF01086">
    <property type="entry name" value="Clathrin_lg_ch"/>
    <property type="match status" value="1"/>
</dbReference>
<keyword evidence="4 6" id="KW-0168">Coated pit</keyword>
<keyword evidence="3 6" id="KW-0472">Membrane</keyword>
<name>A0A7S0ZRM3_NOCSC</name>
<dbReference type="GO" id="GO:0006886">
    <property type="term" value="P:intracellular protein transport"/>
    <property type="evidence" value="ECO:0007669"/>
    <property type="project" value="InterPro"/>
</dbReference>
<evidence type="ECO:0000256" key="2">
    <source>
        <dbReference type="ARBA" id="ARBA00005263"/>
    </source>
</evidence>
<keyword evidence="7" id="KW-0175">Coiled coil</keyword>
<feature type="region of interest" description="Disordered" evidence="8">
    <location>
        <begin position="42"/>
        <end position="74"/>
    </location>
</feature>
<evidence type="ECO:0000256" key="6">
    <source>
        <dbReference type="RuleBase" id="RU363137"/>
    </source>
</evidence>
<feature type="coiled-coil region" evidence="7">
    <location>
        <begin position="79"/>
        <end position="113"/>
    </location>
</feature>
<dbReference type="GO" id="GO:0072583">
    <property type="term" value="P:clathrin-dependent endocytosis"/>
    <property type="evidence" value="ECO:0007669"/>
    <property type="project" value="TreeGrafter"/>
</dbReference>
<dbReference type="AlphaFoldDB" id="A0A7S0ZRM3"/>
<proteinExistence type="inferred from homology"/>
<dbReference type="PANTHER" id="PTHR10639">
    <property type="entry name" value="CLATHRIN LIGHT CHAIN"/>
    <property type="match status" value="1"/>
</dbReference>
<comment type="subcellular location">
    <subcellularLocation>
        <location evidence="1 6">Cytoplasmic vesicle membrane</location>
        <topology evidence="1 6">Peripheral membrane protein</topology>
        <orientation evidence="1 6">Cytoplasmic side</orientation>
    </subcellularLocation>
    <subcellularLocation>
        <location evidence="6">Membrane</location>
        <location evidence="6">Coated pit</location>
        <topology evidence="6">Peripheral membrane protein</topology>
        <orientation evidence="6">Cytoplasmic side</orientation>
    </subcellularLocation>
    <text evidence="6">Cytoplasmic face of coated pits and vesicles.</text>
</comment>
<comment type="similarity">
    <text evidence="2 6">Belongs to the clathrin light chain family.</text>
</comment>
<dbReference type="EMBL" id="HBFQ01006384">
    <property type="protein sequence ID" value="CAD8830170.1"/>
    <property type="molecule type" value="Transcribed_RNA"/>
</dbReference>
<dbReference type="GO" id="GO:0030130">
    <property type="term" value="C:clathrin coat of trans-Golgi network vesicle"/>
    <property type="evidence" value="ECO:0007669"/>
    <property type="project" value="InterPro"/>
</dbReference>
<accession>A0A7S0ZRM3</accession>
<evidence type="ECO:0000256" key="1">
    <source>
        <dbReference type="ARBA" id="ARBA00004180"/>
    </source>
</evidence>
<dbReference type="GO" id="GO:0030132">
    <property type="term" value="C:clathrin coat of coated pit"/>
    <property type="evidence" value="ECO:0007669"/>
    <property type="project" value="InterPro"/>
</dbReference>
<protein>
    <recommendedName>
        <fullName evidence="6">Clathrin light chain</fullName>
    </recommendedName>
</protein>
<organism evidence="9">
    <name type="scientific">Noctiluca scintillans</name>
    <name type="common">Sea sparkle</name>
    <name type="synonym">Red tide dinoflagellate</name>
    <dbReference type="NCBI Taxonomy" id="2966"/>
    <lineage>
        <taxon>Eukaryota</taxon>
        <taxon>Sar</taxon>
        <taxon>Alveolata</taxon>
        <taxon>Dinophyceae</taxon>
        <taxon>Noctilucales</taxon>
        <taxon>Noctilucaceae</taxon>
        <taxon>Noctiluca</taxon>
    </lineage>
</organism>
<sequence length="186" mass="20411">MDMDDMMSFNATSAENATANDANAFSGSGGYAPPVAHVDPFAAAGPPVSAGYADAFSGMSGAESTAAPKEMTPLREWEIQHEQDLEESAQKECRDKEERRQSAAEALNIFQQERVEGNVKRRSMNRADEETAQKTKEAIVRENPWERVADLIDSSARPVDAEAHDTSRMRSLLIQLKSDPVRTHTA</sequence>
<evidence type="ECO:0000256" key="3">
    <source>
        <dbReference type="ARBA" id="ARBA00023136"/>
    </source>
</evidence>
<dbReference type="GO" id="GO:0032050">
    <property type="term" value="F:clathrin heavy chain binding"/>
    <property type="evidence" value="ECO:0007669"/>
    <property type="project" value="TreeGrafter"/>
</dbReference>
<evidence type="ECO:0000256" key="8">
    <source>
        <dbReference type="SAM" id="MobiDB-lite"/>
    </source>
</evidence>
<evidence type="ECO:0000256" key="7">
    <source>
        <dbReference type="SAM" id="Coils"/>
    </source>
</evidence>
<reference evidence="9" key="1">
    <citation type="submission" date="2021-01" db="EMBL/GenBank/DDBJ databases">
        <authorList>
            <person name="Corre E."/>
            <person name="Pelletier E."/>
            <person name="Niang G."/>
            <person name="Scheremetjew M."/>
            <person name="Finn R."/>
            <person name="Kale V."/>
            <person name="Holt S."/>
            <person name="Cochrane G."/>
            <person name="Meng A."/>
            <person name="Brown T."/>
            <person name="Cohen L."/>
        </authorList>
    </citation>
    <scope>NUCLEOTIDE SEQUENCE</scope>
</reference>
<keyword evidence="5 6" id="KW-0968">Cytoplasmic vesicle</keyword>
<dbReference type="InterPro" id="IPR000996">
    <property type="entry name" value="Clathrin_L-chain"/>
</dbReference>
<gene>
    <name evidence="9" type="ORF">NSCI0253_LOCUS4516</name>
</gene>
<dbReference type="GO" id="GO:0005198">
    <property type="term" value="F:structural molecule activity"/>
    <property type="evidence" value="ECO:0007669"/>
    <property type="project" value="InterPro"/>
</dbReference>